<proteinExistence type="predicted"/>
<sequence>MKTESPVLPIFVRWTWTGYQARKVWETRVRRVMQAWPQIEIASVSEGLRACTFLRTPPQDVPVLRKMLNRQGLIVAQCPATSPVPLKASTKAEYHSMDVVIGSEENAALFINACERHDHDEIGRMLGYPECCRKFYLTVCAEQKHIDTVWQAAGNTRNGSQTPLKTLIETEGDPKANMILHKMNLKAVPHLPCSFDCSETAIMADQFADLGKRIGYKDEMEWLHEILSWPMEWSALHGIAEIKLPVFKMITNTDVTSDMRVVRRISSVFPEEGARGLTFPYNQ</sequence>
<evidence type="ECO:0000313" key="2">
    <source>
        <dbReference type="Proteomes" id="UP000663722"/>
    </source>
</evidence>
<gene>
    <name evidence="1" type="ORF">dnm_052620</name>
</gene>
<name>A0A975BPA8_9BACT</name>
<dbReference type="RefSeq" id="WP_207677947.1">
    <property type="nucleotide sequence ID" value="NZ_CP061800.1"/>
</dbReference>
<protein>
    <submittedName>
        <fullName evidence="1">Uncharacterized protein</fullName>
    </submittedName>
</protein>
<dbReference type="KEGG" id="dmm:dnm_052620"/>
<organism evidence="1 2">
    <name type="scientific">Desulfonema magnum</name>
    <dbReference type="NCBI Taxonomy" id="45655"/>
    <lineage>
        <taxon>Bacteria</taxon>
        <taxon>Pseudomonadati</taxon>
        <taxon>Thermodesulfobacteriota</taxon>
        <taxon>Desulfobacteria</taxon>
        <taxon>Desulfobacterales</taxon>
        <taxon>Desulfococcaceae</taxon>
        <taxon>Desulfonema</taxon>
    </lineage>
</organism>
<dbReference type="EMBL" id="CP061800">
    <property type="protein sequence ID" value="QTA89212.1"/>
    <property type="molecule type" value="Genomic_DNA"/>
</dbReference>
<dbReference type="AlphaFoldDB" id="A0A975BPA8"/>
<reference evidence="1" key="1">
    <citation type="journal article" date="2021" name="Microb. Physiol.">
        <title>Proteogenomic Insights into the Physiology of Marine, Sulfate-Reducing, Filamentous Desulfonema limicola and Desulfonema magnum.</title>
        <authorList>
            <person name="Schnaars V."/>
            <person name="Wohlbrand L."/>
            <person name="Scheve S."/>
            <person name="Hinrichs C."/>
            <person name="Reinhardt R."/>
            <person name="Rabus R."/>
        </authorList>
    </citation>
    <scope>NUCLEOTIDE SEQUENCE</scope>
    <source>
        <strain evidence="1">4be13</strain>
    </source>
</reference>
<accession>A0A975BPA8</accession>
<dbReference type="Proteomes" id="UP000663722">
    <property type="component" value="Chromosome"/>
</dbReference>
<evidence type="ECO:0000313" key="1">
    <source>
        <dbReference type="EMBL" id="QTA89212.1"/>
    </source>
</evidence>
<keyword evidence="2" id="KW-1185">Reference proteome</keyword>